<dbReference type="InterPro" id="IPR011051">
    <property type="entry name" value="RmlC_Cupin_sf"/>
</dbReference>
<accession>A0A2T3BDV4</accession>
<dbReference type="RefSeq" id="XP_024725112.1">
    <property type="nucleotide sequence ID" value="XM_024867866.1"/>
</dbReference>
<dbReference type="STRING" id="857342.A0A2T3BDV4"/>
<evidence type="ECO:0000256" key="1">
    <source>
        <dbReference type="SAM" id="MobiDB-lite"/>
    </source>
</evidence>
<name>A0A2T3BDV4_AMORE</name>
<evidence type="ECO:0000313" key="2">
    <source>
        <dbReference type="EMBL" id="PSS27587.1"/>
    </source>
</evidence>
<dbReference type="OrthoDB" id="9976870at2759"/>
<keyword evidence="3" id="KW-1185">Reference proteome</keyword>
<dbReference type="InterPro" id="IPR014710">
    <property type="entry name" value="RmlC-like_jellyroll"/>
</dbReference>
<dbReference type="SUPFAM" id="SSF51182">
    <property type="entry name" value="RmlC-like cupins"/>
    <property type="match status" value="1"/>
</dbReference>
<reference evidence="2 3" key="1">
    <citation type="journal article" date="2018" name="New Phytol.">
        <title>Comparative genomics and transcriptomics depict ericoid mycorrhizal fungi as versatile saprotrophs and plant mutualists.</title>
        <authorList>
            <person name="Martino E."/>
            <person name="Morin E."/>
            <person name="Grelet G.A."/>
            <person name="Kuo A."/>
            <person name="Kohler A."/>
            <person name="Daghino S."/>
            <person name="Barry K.W."/>
            <person name="Cichocki N."/>
            <person name="Clum A."/>
            <person name="Dockter R.B."/>
            <person name="Hainaut M."/>
            <person name="Kuo R.C."/>
            <person name="LaButti K."/>
            <person name="Lindahl B.D."/>
            <person name="Lindquist E.A."/>
            <person name="Lipzen A."/>
            <person name="Khouja H.R."/>
            <person name="Magnuson J."/>
            <person name="Murat C."/>
            <person name="Ohm R.A."/>
            <person name="Singer S.W."/>
            <person name="Spatafora J.W."/>
            <person name="Wang M."/>
            <person name="Veneault-Fourrey C."/>
            <person name="Henrissat B."/>
            <person name="Grigoriev I.V."/>
            <person name="Martin F.M."/>
            <person name="Perotto S."/>
        </authorList>
    </citation>
    <scope>NUCLEOTIDE SEQUENCE [LARGE SCALE GENOMIC DNA]</scope>
    <source>
        <strain evidence="2 3">ATCC 22711</strain>
    </source>
</reference>
<dbReference type="AlphaFoldDB" id="A0A2T3BDV4"/>
<organism evidence="2 3">
    <name type="scientific">Amorphotheca resinae ATCC 22711</name>
    <dbReference type="NCBI Taxonomy" id="857342"/>
    <lineage>
        <taxon>Eukaryota</taxon>
        <taxon>Fungi</taxon>
        <taxon>Dikarya</taxon>
        <taxon>Ascomycota</taxon>
        <taxon>Pezizomycotina</taxon>
        <taxon>Leotiomycetes</taxon>
        <taxon>Helotiales</taxon>
        <taxon>Amorphothecaceae</taxon>
        <taxon>Amorphotheca</taxon>
    </lineage>
</organism>
<dbReference type="CDD" id="cd02208">
    <property type="entry name" value="cupin_RmlC-like"/>
    <property type="match status" value="1"/>
</dbReference>
<protein>
    <submittedName>
        <fullName evidence="2">Uncharacterized protein</fullName>
    </submittedName>
</protein>
<dbReference type="Gene3D" id="2.60.120.10">
    <property type="entry name" value="Jelly Rolls"/>
    <property type="match status" value="1"/>
</dbReference>
<sequence>MPPLIPYHVSAGSNPISVFGGALVTEFLEPPPGRCFCFRQTYKLKPPTSDNAAENEAIQAALLKPSGPPAHFHPFQNEYFRVVSGRMAIEIDGKQTIQTPEDGEVIGRAGSIHRFWISPDSTEDMVIILSASDNGMDYQLDRVFFENWYGIWHDYLVHEGKFDLIQLLCTYDAGDAYLVPPAFLPKSVRVFIGYWGGIIVGRWIGGLLGYKPFFKEYTTDWDYAVAKMQYSFFTRNSIATSYKLAKSWAELQTFAKSWLNNGGGTAKFLDNVSNGQVNGETHANGQINGEVHANGQINGETHASGQVNGKSHANGTVDVKEVTTP</sequence>
<dbReference type="EMBL" id="KZ679006">
    <property type="protein sequence ID" value="PSS27587.1"/>
    <property type="molecule type" value="Genomic_DNA"/>
</dbReference>
<dbReference type="GeneID" id="36575947"/>
<gene>
    <name evidence="2" type="ORF">M430DRAFT_46671</name>
</gene>
<dbReference type="InParanoid" id="A0A2T3BDV4"/>
<evidence type="ECO:0000313" key="3">
    <source>
        <dbReference type="Proteomes" id="UP000241818"/>
    </source>
</evidence>
<feature type="region of interest" description="Disordered" evidence="1">
    <location>
        <begin position="301"/>
        <end position="325"/>
    </location>
</feature>
<proteinExistence type="predicted"/>
<feature type="compositionally biased region" description="Polar residues" evidence="1">
    <location>
        <begin position="301"/>
        <end position="314"/>
    </location>
</feature>
<dbReference type="Proteomes" id="UP000241818">
    <property type="component" value="Unassembled WGS sequence"/>
</dbReference>